<comment type="caution">
    <text evidence="19">The sequence shown here is derived from an EMBL/GenBank/DDBJ whole genome shotgun (WGS) entry which is preliminary data.</text>
</comment>
<dbReference type="PROSITE" id="PS00390">
    <property type="entry name" value="ATPASE_NA_K_BETA_1"/>
    <property type="match status" value="1"/>
</dbReference>
<evidence type="ECO:0000256" key="12">
    <source>
        <dbReference type="ARBA" id="ARBA00023065"/>
    </source>
</evidence>
<comment type="function">
    <text evidence="17">This is the non-catalytic component of the active enzyme, which catalyzes the hydrolysis of ATP coupled with the exchange of Na(+) and K(+) ions across the plasma membrane. The beta subunit regulates, through assembly of alpha/beta heterodimers, the number of sodium pumps transported to the plasma membrane.</text>
</comment>
<dbReference type="EMBL" id="LNIX01000015">
    <property type="protein sequence ID" value="OXA46560.1"/>
    <property type="molecule type" value="Genomic_DNA"/>
</dbReference>
<evidence type="ECO:0000256" key="5">
    <source>
        <dbReference type="ARBA" id="ARBA00022538"/>
    </source>
</evidence>
<sequence>MSDKKGNNDGGFMKFLYNSDTGEVLGRTGMSWLKIIVFYIIFYAGLAAFFGLMLYIFYQTLDINKPKYQLGDSLIGSNPGVGFRPQPDQDKNVDSTLIWFKRGDRDDFKFWSEQLKSYVEEARKTAGKNCDFGADKASDKEACQVIVDEKKFGNCTVATDFGYKDGSPCVLIKLNRIYGWKPEPFGPARFSEAEFKKAIDDKANSDAKFPKILKTAIEKKLQEVNTEAAKEDVAKSVWINCDGENPADRENMGKISYAPMQAIQSFYFPFMKQPNYVSPFIMVQFESVTRGVLINIECKAYAKNIFPDRASRTGSVHFELMVE</sequence>
<dbReference type="GO" id="GO:0005890">
    <property type="term" value="C:sodium:potassium-exchanging ATPase complex"/>
    <property type="evidence" value="ECO:0007669"/>
    <property type="project" value="InterPro"/>
</dbReference>
<dbReference type="AlphaFoldDB" id="A0A226DN85"/>
<dbReference type="InterPro" id="IPR038702">
    <property type="entry name" value="Na/K_ATPase_sub_beta_sf"/>
</dbReference>
<evidence type="ECO:0000256" key="8">
    <source>
        <dbReference type="ARBA" id="ARBA00022958"/>
    </source>
</evidence>
<dbReference type="GO" id="GO:0036376">
    <property type="term" value="P:sodium ion export across plasma membrane"/>
    <property type="evidence" value="ECO:0007669"/>
    <property type="project" value="TreeGrafter"/>
</dbReference>
<dbReference type="PANTHER" id="PTHR11523:SF28">
    <property type="entry name" value="NA_K-ATPASE BETA SUBUNIT ISOFORM 4-RELATED"/>
    <property type="match status" value="1"/>
</dbReference>
<evidence type="ECO:0000256" key="11">
    <source>
        <dbReference type="ARBA" id="ARBA00023053"/>
    </source>
</evidence>
<dbReference type="Pfam" id="PF00287">
    <property type="entry name" value="Na_K-ATPase"/>
    <property type="match status" value="1"/>
</dbReference>
<keyword evidence="11" id="KW-0915">Sodium</keyword>
<feature type="transmembrane region" description="Helical" evidence="18">
    <location>
        <begin position="36"/>
        <end position="58"/>
    </location>
</feature>
<accession>A0A226DN85</accession>
<evidence type="ECO:0000256" key="3">
    <source>
        <dbReference type="ARBA" id="ARBA00022448"/>
    </source>
</evidence>
<keyword evidence="15" id="KW-0325">Glycoprotein</keyword>
<keyword evidence="4" id="KW-1003">Cell membrane</keyword>
<keyword evidence="6" id="KW-0740">Sodium/potassium transport</keyword>
<dbReference type="InterPro" id="IPR000402">
    <property type="entry name" value="Na/K_ATPase_sub_beta"/>
</dbReference>
<keyword evidence="8" id="KW-0630">Potassium</keyword>
<proteinExistence type="inferred from homology"/>
<comment type="similarity">
    <text evidence="2">Belongs to the X(+)/potassium ATPases subunit beta family.</text>
</comment>
<dbReference type="PANTHER" id="PTHR11523">
    <property type="entry name" value="SODIUM/POTASSIUM-DEPENDENT ATPASE BETA SUBUNIT"/>
    <property type="match status" value="1"/>
</dbReference>
<evidence type="ECO:0000256" key="7">
    <source>
        <dbReference type="ARBA" id="ARBA00022692"/>
    </source>
</evidence>
<evidence type="ECO:0000256" key="9">
    <source>
        <dbReference type="ARBA" id="ARBA00022968"/>
    </source>
</evidence>
<evidence type="ECO:0000256" key="6">
    <source>
        <dbReference type="ARBA" id="ARBA00022607"/>
    </source>
</evidence>
<organism evidence="19 20">
    <name type="scientific">Folsomia candida</name>
    <name type="common">Springtail</name>
    <dbReference type="NCBI Taxonomy" id="158441"/>
    <lineage>
        <taxon>Eukaryota</taxon>
        <taxon>Metazoa</taxon>
        <taxon>Ecdysozoa</taxon>
        <taxon>Arthropoda</taxon>
        <taxon>Hexapoda</taxon>
        <taxon>Collembola</taxon>
        <taxon>Entomobryomorpha</taxon>
        <taxon>Isotomoidea</taxon>
        <taxon>Isotomidae</taxon>
        <taxon>Proisotominae</taxon>
        <taxon>Folsomia</taxon>
    </lineage>
</organism>
<dbReference type="GO" id="GO:0030007">
    <property type="term" value="P:intracellular potassium ion homeostasis"/>
    <property type="evidence" value="ECO:0007669"/>
    <property type="project" value="TreeGrafter"/>
</dbReference>
<evidence type="ECO:0000313" key="19">
    <source>
        <dbReference type="EMBL" id="OXA46560.1"/>
    </source>
</evidence>
<dbReference type="GO" id="GO:1990573">
    <property type="term" value="P:potassium ion import across plasma membrane"/>
    <property type="evidence" value="ECO:0007669"/>
    <property type="project" value="TreeGrafter"/>
</dbReference>
<evidence type="ECO:0000256" key="15">
    <source>
        <dbReference type="ARBA" id="ARBA00023180"/>
    </source>
</evidence>
<dbReference type="FunFam" id="2.60.40.1660:FF:000004">
    <property type="entry name" value="sodium/potassium-transporting ATPase subunit beta-2"/>
    <property type="match status" value="1"/>
</dbReference>
<evidence type="ECO:0000256" key="16">
    <source>
        <dbReference type="ARBA" id="ARBA00023201"/>
    </source>
</evidence>
<evidence type="ECO:0000256" key="18">
    <source>
        <dbReference type="SAM" id="Phobius"/>
    </source>
</evidence>
<gene>
    <name evidence="19" type="ORF">Fcan01_18739</name>
</gene>
<comment type="subcellular location">
    <subcellularLocation>
        <location evidence="1">Cell membrane</location>
        <topology evidence="1">Single-pass type II membrane protein</topology>
    </subcellularLocation>
</comment>
<keyword evidence="10 18" id="KW-1133">Transmembrane helix</keyword>
<keyword evidence="20" id="KW-1185">Reference proteome</keyword>
<reference evidence="19 20" key="1">
    <citation type="submission" date="2015-12" db="EMBL/GenBank/DDBJ databases">
        <title>The genome of Folsomia candida.</title>
        <authorList>
            <person name="Faddeeva A."/>
            <person name="Derks M.F."/>
            <person name="Anvar Y."/>
            <person name="Smit S."/>
            <person name="Van Straalen N."/>
            <person name="Roelofs D."/>
        </authorList>
    </citation>
    <scope>NUCLEOTIDE SEQUENCE [LARGE SCALE GENOMIC DNA]</scope>
    <source>
        <strain evidence="19 20">VU population</strain>
        <tissue evidence="19">Whole body</tissue>
    </source>
</reference>
<keyword evidence="13 18" id="KW-0472">Membrane</keyword>
<evidence type="ECO:0000256" key="4">
    <source>
        <dbReference type="ARBA" id="ARBA00022475"/>
    </source>
</evidence>
<dbReference type="STRING" id="158441.A0A226DN85"/>
<evidence type="ECO:0000256" key="10">
    <source>
        <dbReference type="ARBA" id="ARBA00022989"/>
    </source>
</evidence>
<name>A0A226DN85_FOLCA</name>
<keyword evidence="3" id="KW-0813">Transport</keyword>
<dbReference type="Gene3D" id="2.60.40.1660">
    <property type="entry name" value="Na, k-atpase alpha subunit"/>
    <property type="match status" value="1"/>
</dbReference>
<keyword evidence="9" id="KW-0735">Signal-anchor</keyword>
<dbReference type="GO" id="GO:0006883">
    <property type="term" value="P:intracellular sodium ion homeostasis"/>
    <property type="evidence" value="ECO:0007669"/>
    <property type="project" value="TreeGrafter"/>
</dbReference>
<evidence type="ECO:0000313" key="20">
    <source>
        <dbReference type="Proteomes" id="UP000198287"/>
    </source>
</evidence>
<keyword evidence="14" id="KW-1015">Disulfide bond</keyword>
<protein>
    <submittedName>
        <fullName evidence="19">Sodium/potassium-transporting ATPase subunit beta</fullName>
    </submittedName>
</protein>
<keyword evidence="12" id="KW-0406">Ion transport</keyword>
<evidence type="ECO:0000256" key="1">
    <source>
        <dbReference type="ARBA" id="ARBA00004401"/>
    </source>
</evidence>
<dbReference type="GO" id="GO:0001671">
    <property type="term" value="F:ATPase activator activity"/>
    <property type="evidence" value="ECO:0007669"/>
    <property type="project" value="UniProtKB-ARBA"/>
</dbReference>
<evidence type="ECO:0000256" key="13">
    <source>
        <dbReference type="ARBA" id="ARBA00023136"/>
    </source>
</evidence>
<keyword evidence="7 18" id="KW-0812">Transmembrane</keyword>
<keyword evidence="5" id="KW-0633">Potassium transport</keyword>
<evidence type="ECO:0000256" key="14">
    <source>
        <dbReference type="ARBA" id="ARBA00023157"/>
    </source>
</evidence>
<dbReference type="OMA" id="DHIPTYQ"/>
<evidence type="ECO:0000256" key="17">
    <source>
        <dbReference type="ARBA" id="ARBA00025540"/>
    </source>
</evidence>
<keyword evidence="16" id="KW-0739">Sodium transport</keyword>
<dbReference type="Proteomes" id="UP000198287">
    <property type="component" value="Unassembled WGS sequence"/>
</dbReference>
<dbReference type="OrthoDB" id="5912413at2759"/>
<evidence type="ECO:0000256" key="2">
    <source>
        <dbReference type="ARBA" id="ARBA00005876"/>
    </source>
</evidence>